<feature type="domain" description="Peptidase M48" evidence="8">
    <location>
        <begin position="177"/>
        <end position="336"/>
    </location>
</feature>
<dbReference type="PANTHER" id="PTHR22726">
    <property type="entry name" value="METALLOENDOPEPTIDASE OMA1"/>
    <property type="match status" value="1"/>
</dbReference>
<evidence type="ECO:0000256" key="4">
    <source>
        <dbReference type="ARBA" id="ARBA00022833"/>
    </source>
</evidence>
<evidence type="ECO:0000256" key="7">
    <source>
        <dbReference type="SAM" id="Phobius"/>
    </source>
</evidence>
<keyword evidence="4 6" id="KW-0862">Zinc</keyword>
<keyword evidence="3 6" id="KW-0378">Hydrolase</keyword>
<keyword evidence="7" id="KW-0812">Transmembrane</keyword>
<dbReference type="PANTHER" id="PTHR22726:SF1">
    <property type="entry name" value="METALLOENDOPEPTIDASE OMA1, MITOCHONDRIAL"/>
    <property type="match status" value="1"/>
</dbReference>
<keyword evidence="7" id="KW-0472">Membrane</keyword>
<reference evidence="10" key="1">
    <citation type="journal article" date="2019" name="Int. J. Syst. Evol. Microbiol.">
        <title>The Global Catalogue of Microorganisms (GCM) 10K type strain sequencing project: providing services to taxonomists for standard genome sequencing and annotation.</title>
        <authorList>
            <consortium name="The Broad Institute Genomics Platform"/>
            <consortium name="The Broad Institute Genome Sequencing Center for Infectious Disease"/>
            <person name="Wu L."/>
            <person name="Ma J."/>
        </authorList>
    </citation>
    <scope>NUCLEOTIDE SEQUENCE [LARGE SCALE GENOMIC DNA]</scope>
    <source>
        <strain evidence="10">CGMCC 4.7393</strain>
    </source>
</reference>
<gene>
    <name evidence="9" type="ORF">ACFQHR_09520</name>
</gene>
<comment type="caution">
    <text evidence="9">The sequence shown here is derived from an EMBL/GenBank/DDBJ whole genome shotgun (WGS) entry which is preliminary data.</text>
</comment>
<feature type="transmembrane region" description="Helical" evidence="7">
    <location>
        <begin position="107"/>
        <end position="129"/>
    </location>
</feature>
<organism evidence="9 10">
    <name type="scientific">Rufibacter roseus</name>
    <dbReference type="NCBI Taxonomy" id="1567108"/>
    <lineage>
        <taxon>Bacteria</taxon>
        <taxon>Pseudomonadati</taxon>
        <taxon>Bacteroidota</taxon>
        <taxon>Cytophagia</taxon>
        <taxon>Cytophagales</taxon>
        <taxon>Hymenobacteraceae</taxon>
        <taxon>Rufibacter</taxon>
    </lineage>
</organism>
<dbReference type="EMBL" id="JBHSYQ010000003">
    <property type="protein sequence ID" value="MFC6997866.1"/>
    <property type="molecule type" value="Genomic_DNA"/>
</dbReference>
<keyword evidence="1 6" id="KW-0645">Protease</keyword>
<keyword evidence="5 6" id="KW-0482">Metalloprotease</keyword>
<name>A0ABW2DJ73_9BACT</name>
<keyword evidence="10" id="KW-1185">Reference proteome</keyword>
<evidence type="ECO:0000313" key="10">
    <source>
        <dbReference type="Proteomes" id="UP001596405"/>
    </source>
</evidence>
<dbReference type="InterPro" id="IPR001915">
    <property type="entry name" value="Peptidase_M48"/>
</dbReference>
<dbReference type="InterPro" id="IPR051156">
    <property type="entry name" value="Mito/Outer_Membr_Metalloprot"/>
</dbReference>
<dbReference type="CDD" id="cd07332">
    <property type="entry name" value="M48C_Oma1_like"/>
    <property type="match status" value="1"/>
</dbReference>
<evidence type="ECO:0000259" key="8">
    <source>
        <dbReference type="Pfam" id="PF01435"/>
    </source>
</evidence>
<dbReference type="Gene3D" id="3.30.2010.10">
    <property type="entry name" value="Metalloproteases ('zincins'), catalytic domain"/>
    <property type="match status" value="1"/>
</dbReference>
<evidence type="ECO:0000256" key="2">
    <source>
        <dbReference type="ARBA" id="ARBA00022723"/>
    </source>
</evidence>
<evidence type="ECO:0000256" key="5">
    <source>
        <dbReference type="ARBA" id="ARBA00023049"/>
    </source>
</evidence>
<accession>A0ABW2DJ73</accession>
<keyword evidence="7" id="KW-1133">Transmembrane helix</keyword>
<evidence type="ECO:0000313" key="9">
    <source>
        <dbReference type="EMBL" id="MFC6997866.1"/>
    </source>
</evidence>
<proteinExistence type="inferred from homology"/>
<keyword evidence="2" id="KW-0479">Metal-binding</keyword>
<dbReference type="Pfam" id="PF01435">
    <property type="entry name" value="Peptidase_M48"/>
    <property type="match status" value="1"/>
</dbReference>
<comment type="similarity">
    <text evidence="6">Belongs to the peptidase M48 family.</text>
</comment>
<dbReference type="RefSeq" id="WP_066624935.1">
    <property type="nucleotide sequence ID" value="NZ_JBHSYQ010000003.1"/>
</dbReference>
<protein>
    <submittedName>
        <fullName evidence="9">M48 family metallopeptidase</fullName>
    </submittedName>
</protein>
<evidence type="ECO:0000256" key="3">
    <source>
        <dbReference type="ARBA" id="ARBA00022801"/>
    </source>
</evidence>
<evidence type="ECO:0000256" key="1">
    <source>
        <dbReference type="ARBA" id="ARBA00022670"/>
    </source>
</evidence>
<sequence length="365" mass="40401">MHENLPSFTGNYKNAPDASEQVVKVLVEPEGLQIQIDKHTVYFWPAHQIHPHAFRKGDQTILSFGSTPTQTLEVVSPTFADLIKATYPDAVFHRNALPAPKSQKGSLYFLVLLMLGGLVAAYFLLLPLLSDWLIDQLPPQAEVKIGEKLYAQLLSDEDIDSASSVAVNQFLQQLELQSNYPLQVTVVRKESVNAFALPGGHMVIYTGLLDSLQSPAELAALLGHEFAHAQNRHSLRGLARSMSTYLLVTLLFNDVSGLAAVVLENADKLESLRYSRSLEKEADTAGFQVLQENKLDPNGMQQLFQRLQASSTAEAQTPALLSTHPLTSERLAHLQDLIQEQPYAIQPNSAIQRAWGYVLVARQDK</sequence>
<dbReference type="Proteomes" id="UP001596405">
    <property type="component" value="Unassembled WGS sequence"/>
</dbReference>
<comment type="cofactor">
    <cofactor evidence="6">
        <name>Zn(2+)</name>
        <dbReference type="ChEBI" id="CHEBI:29105"/>
    </cofactor>
    <text evidence="6">Binds 1 zinc ion per subunit.</text>
</comment>
<evidence type="ECO:0000256" key="6">
    <source>
        <dbReference type="RuleBase" id="RU003983"/>
    </source>
</evidence>